<dbReference type="AlphaFoldDB" id="A0A381ZYP0"/>
<reference evidence="1" key="1">
    <citation type="submission" date="2018-05" db="EMBL/GenBank/DDBJ databases">
        <authorList>
            <person name="Lanie J.A."/>
            <person name="Ng W.-L."/>
            <person name="Kazmierczak K.M."/>
            <person name="Andrzejewski T.M."/>
            <person name="Davidsen T.M."/>
            <person name="Wayne K.J."/>
            <person name="Tettelin H."/>
            <person name="Glass J.I."/>
            <person name="Rusch D."/>
            <person name="Podicherti R."/>
            <person name="Tsui H.-C.T."/>
            <person name="Winkler M.E."/>
        </authorList>
    </citation>
    <scope>NUCLEOTIDE SEQUENCE</scope>
</reference>
<accession>A0A381ZYP0</accession>
<dbReference type="InterPro" id="IPR008775">
    <property type="entry name" value="Phytyl_CoA_dOase-like"/>
</dbReference>
<name>A0A381ZYP0_9ZZZZ</name>
<sequence length="199" mass="22582">MLIRGDDSAINLPSTLTEEEKWYFDLHGYLILRQVITPDEVLQMLSLGFNWLEHPAQAAPPLRVTVKEYGGVINPLPYGDRIFERTSLNEKVLRVVMGLMWNRPRLFNCALVQEKKDPSLVGKKKKLHRDTSGFDFPDGFRNPHNDYQAGNGQIYSNFVNSAITLVDVPKENGFTCIPGTHKSEISFPADLDIDSHPWA</sequence>
<dbReference type="Gene3D" id="2.60.120.620">
    <property type="entry name" value="q2cbj1_9rhob like domain"/>
    <property type="match status" value="1"/>
</dbReference>
<gene>
    <name evidence="1" type="ORF">METZ01_LOCUS146836</name>
</gene>
<dbReference type="Pfam" id="PF05721">
    <property type="entry name" value="PhyH"/>
    <property type="match status" value="1"/>
</dbReference>
<proteinExistence type="predicted"/>
<evidence type="ECO:0008006" key="2">
    <source>
        <dbReference type="Google" id="ProtNLM"/>
    </source>
</evidence>
<organism evidence="1">
    <name type="scientific">marine metagenome</name>
    <dbReference type="NCBI Taxonomy" id="408172"/>
    <lineage>
        <taxon>unclassified sequences</taxon>
        <taxon>metagenomes</taxon>
        <taxon>ecological metagenomes</taxon>
    </lineage>
</organism>
<dbReference type="EMBL" id="UINC01023067">
    <property type="protein sequence ID" value="SVA93982.1"/>
    <property type="molecule type" value="Genomic_DNA"/>
</dbReference>
<dbReference type="SUPFAM" id="SSF51197">
    <property type="entry name" value="Clavaminate synthase-like"/>
    <property type="match status" value="1"/>
</dbReference>
<protein>
    <recommendedName>
        <fullName evidence="2">Phytanoyl-CoA dioxygenase</fullName>
    </recommendedName>
</protein>
<evidence type="ECO:0000313" key="1">
    <source>
        <dbReference type="EMBL" id="SVA93982.1"/>
    </source>
</evidence>
<feature type="non-terminal residue" evidence="1">
    <location>
        <position position="199"/>
    </location>
</feature>